<dbReference type="SUPFAM" id="SSF56507">
    <property type="entry name" value="Methionine synthase activation domain-like"/>
    <property type="match status" value="1"/>
</dbReference>
<dbReference type="Proteomes" id="UP000637643">
    <property type="component" value="Unassembled WGS sequence"/>
</dbReference>
<reference evidence="2" key="1">
    <citation type="journal article" date="2014" name="Int. J. Syst. Evol. Microbiol.">
        <title>Complete genome sequence of Corynebacterium casei LMG S-19264T (=DSM 44701T), isolated from a smear-ripened cheese.</title>
        <authorList>
            <consortium name="US DOE Joint Genome Institute (JGI-PGF)"/>
            <person name="Walter F."/>
            <person name="Albersmeier A."/>
            <person name="Kalinowski J."/>
            <person name="Ruckert C."/>
        </authorList>
    </citation>
    <scope>NUCLEOTIDE SEQUENCE</scope>
    <source>
        <strain evidence="2">CGMCC 1.16134</strain>
    </source>
</reference>
<evidence type="ECO:0000259" key="1">
    <source>
        <dbReference type="PROSITE" id="PS51085"/>
    </source>
</evidence>
<dbReference type="Pfam" id="PF17651">
    <property type="entry name" value="Raco_middle"/>
    <property type="match status" value="1"/>
</dbReference>
<name>A0A917D1B4_9BACL</name>
<gene>
    <name evidence="2" type="ORF">GCM10010912_59830</name>
</gene>
<dbReference type="InterPro" id="IPR042259">
    <property type="entry name" value="Raco-like_middle_sf"/>
</dbReference>
<dbReference type="InterPro" id="IPR027980">
    <property type="entry name" value="RACo_C"/>
</dbReference>
<organism evidence="2 3">
    <name type="scientific">Paenibacillus albidus</name>
    <dbReference type="NCBI Taxonomy" id="2041023"/>
    <lineage>
        <taxon>Bacteria</taxon>
        <taxon>Bacillati</taxon>
        <taxon>Bacillota</taxon>
        <taxon>Bacilli</taxon>
        <taxon>Bacillales</taxon>
        <taxon>Paenibacillaceae</taxon>
        <taxon>Paenibacillus</taxon>
    </lineage>
</organism>
<proteinExistence type="predicted"/>
<dbReference type="InterPro" id="IPR036010">
    <property type="entry name" value="2Fe-2S_ferredoxin-like_sf"/>
</dbReference>
<dbReference type="Pfam" id="PF14574">
    <property type="entry name" value="RACo_C_ter"/>
    <property type="match status" value="1"/>
</dbReference>
<dbReference type="GO" id="GO:0051536">
    <property type="term" value="F:iron-sulfur cluster binding"/>
    <property type="evidence" value="ECO:0007669"/>
    <property type="project" value="InterPro"/>
</dbReference>
<feature type="domain" description="2Fe-2S ferredoxin-type" evidence="1">
    <location>
        <begin position="242"/>
        <end position="335"/>
    </location>
</feature>
<dbReference type="InterPro" id="IPR037010">
    <property type="entry name" value="VitB12-dep_Met_synth_activ_sf"/>
</dbReference>
<evidence type="ECO:0000313" key="2">
    <source>
        <dbReference type="EMBL" id="GGG07207.1"/>
    </source>
</evidence>
<dbReference type="Gene3D" id="3.40.109.40">
    <property type="match status" value="1"/>
</dbReference>
<evidence type="ECO:0000313" key="3">
    <source>
        <dbReference type="Proteomes" id="UP000637643"/>
    </source>
</evidence>
<dbReference type="EMBL" id="BMKR01000042">
    <property type="protein sequence ID" value="GGG07207.1"/>
    <property type="molecule type" value="Genomic_DNA"/>
</dbReference>
<dbReference type="InterPro" id="IPR012675">
    <property type="entry name" value="Beta-grasp_dom_sf"/>
</dbReference>
<dbReference type="AlphaFoldDB" id="A0A917D1B4"/>
<comment type="caution">
    <text evidence="2">The sequence shown here is derived from an EMBL/GenBank/DDBJ whole genome shotgun (WGS) entry which is preliminary data.</text>
</comment>
<reference evidence="2" key="2">
    <citation type="submission" date="2020-09" db="EMBL/GenBank/DDBJ databases">
        <authorList>
            <person name="Sun Q."/>
            <person name="Zhou Y."/>
        </authorList>
    </citation>
    <scope>NUCLEOTIDE SEQUENCE</scope>
    <source>
        <strain evidence="2">CGMCC 1.16134</strain>
    </source>
</reference>
<dbReference type="GO" id="GO:0008705">
    <property type="term" value="F:methionine synthase activity"/>
    <property type="evidence" value="ECO:0007669"/>
    <property type="project" value="InterPro"/>
</dbReference>
<dbReference type="InterPro" id="IPR052911">
    <property type="entry name" value="Corrinoid_activation_enz"/>
</dbReference>
<dbReference type="Gene3D" id="3.10.20.30">
    <property type="match status" value="1"/>
</dbReference>
<dbReference type="PANTHER" id="PTHR42895:SF2">
    <property type="entry name" value="IRON-SULFUR CLUSTER PROTEIN"/>
    <property type="match status" value="1"/>
</dbReference>
<dbReference type="InterPro" id="IPR041414">
    <property type="entry name" value="Raco-like_middle"/>
</dbReference>
<accession>A0A917D1B4</accession>
<dbReference type="InterPro" id="IPR043129">
    <property type="entry name" value="ATPase_NBD"/>
</dbReference>
<dbReference type="Pfam" id="PF00111">
    <property type="entry name" value="Fer2"/>
    <property type="match status" value="1"/>
</dbReference>
<dbReference type="SUPFAM" id="SSF54292">
    <property type="entry name" value="2Fe-2S ferredoxin-like"/>
    <property type="match status" value="1"/>
</dbReference>
<dbReference type="Gene3D" id="3.30.420.480">
    <property type="entry name" value="Domain of unknown function (DUF4445)"/>
    <property type="match status" value="1"/>
</dbReference>
<dbReference type="InterPro" id="IPR001041">
    <property type="entry name" value="2Fe-2S_ferredoxin-type"/>
</dbReference>
<dbReference type="CDD" id="cd00207">
    <property type="entry name" value="fer2"/>
    <property type="match status" value="1"/>
</dbReference>
<protein>
    <recommendedName>
        <fullName evidence="1">2Fe-2S ferredoxin-type domain-containing protein</fullName>
    </recommendedName>
</protein>
<sequence>MQLNTPMDLQLEDLDVDEVVRQLGYENDIKNPNPRMTELLELIQARWNEISGICIPKAICNKEAVKAIKEQGLELMNGSILESKVLASRLKDAEDVIYVIITLGSEFGDYSNDQYSSGGSLDGLIIDTIGNVVLEQVLRQVWEALALDCIEAGQGISRSLSPGTFDFKLEEQKLIFDRINAISIGVELQDFGLMKPLKTVSLLYGAGRRVSFHNYSGICESCSNVNCNTRKIDGIELHTGMIEVTLVHPEQGFVRCEVKKGSNLLNALIQEEMDIPSDCGGRGTCGKCKVRVLTAMEISDWDSRHFHEGELDSGYRLACRHEVNSQTAVYVPSYDSRMDAATDGARSDLLEIGWNYVSSCELDLGLLHVQKDIGDYWEACRNTLQLSDLKPTVSALRNISALIRENKNKIRFVIWDHKVQKVQVQEIERLGIAIDLGTTTIAVYLLNIDTGEELGVISDVNKQRKFGADVITRLQFCADEMHGSGKMAALIVEQLEQMIDDIVKTKELLMEQVDYITISGNTSMIHLLLMLDTSSLLRHPFRPVIMDAININSSEIGFKKIHAAITILPAVSIFVGGDITAGIWASEIFKGTKPELFIDLGTNGEIVLGSADKLYACATAVGPAFEGAHISCGIGGVPGAIRRVTFEPSAQFETIGNQPPVGICGSGVIELTNQLLMRGIILGSGRLDYSKRDEHFPMEKDENGNIILHLQSQMEGKHPVYFTQEDIREIQLAKAAVRSGITLLLQEAGLNVKDIHKVYLAGGFGNQIDIRSAINIGLLPEELEDKVVPVGNTSGVGAKAVLLSGKPMQEMARFVRNVEYVDLSASVDFQEIFVYELSFANQ</sequence>
<dbReference type="PANTHER" id="PTHR42895">
    <property type="entry name" value="IRON-SULFUR CLUSTER-BINDING PROTEIN-RELATED"/>
    <property type="match status" value="1"/>
</dbReference>
<dbReference type="PROSITE" id="PS51085">
    <property type="entry name" value="2FE2S_FER_2"/>
    <property type="match status" value="1"/>
</dbReference>
<keyword evidence="3" id="KW-1185">Reference proteome</keyword>
<dbReference type="SUPFAM" id="SSF53067">
    <property type="entry name" value="Actin-like ATPase domain"/>
    <property type="match status" value="1"/>
</dbReference>